<protein>
    <recommendedName>
        <fullName evidence="5">SGNH hydrolase-type esterase domain-containing protein</fullName>
    </recommendedName>
</protein>
<feature type="chain" id="PRO_5042042415" description="SGNH hydrolase-type esterase domain-containing protein" evidence="2">
    <location>
        <begin position="28"/>
        <end position="427"/>
    </location>
</feature>
<keyword evidence="1" id="KW-1133">Transmembrane helix</keyword>
<dbReference type="AlphaFoldDB" id="A0AAD2G0U6"/>
<evidence type="ECO:0008006" key="5">
    <source>
        <dbReference type="Google" id="ProtNLM"/>
    </source>
</evidence>
<reference evidence="3" key="1">
    <citation type="submission" date="2023-08" db="EMBL/GenBank/DDBJ databases">
        <authorList>
            <person name="Audoor S."/>
            <person name="Bilcke G."/>
        </authorList>
    </citation>
    <scope>NUCLEOTIDE SEQUENCE</scope>
</reference>
<feature type="signal peptide" evidence="2">
    <location>
        <begin position="1"/>
        <end position="27"/>
    </location>
</feature>
<comment type="caution">
    <text evidence="3">The sequence shown here is derived from an EMBL/GenBank/DDBJ whole genome shotgun (WGS) entry which is preliminary data.</text>
</comment>
<gene>
    <name evidence="3" type="ORF">CYCCA115_LOCUS17778</name>
</gene>
<keyword evidence="2" id="KW-0732">Signal</keyword>
<evidence type="ECO:0000256" key="1">
    <source>
        <dbReference type="SAM" id="Phobius"/>
    </source>
</evidence>
<evidence type="ECO:0000256" key="2">
    <source>
        <dbReference type="SAM" id="SignalP"/>
    </source>
</evidence>
<proteinExistence type="predicted"/>
<organism evidence="3 4">
    <name type="scientific">Cylindrotheca closterium</name>
    <dbReference type="NCBI Taxonomy" id="2856"/>
    <lineage>
        <taxon>Eukaryota</taxon>
        <taxon>Sar</taxon>
        <taxon>Stramenopiles</taxon>
        <taxon>Ochrophyta</taxon>
        <taxon>Bacillariophyta</taxon>
        <taxon>Bacillariophyceae</taxon>
        <taxon>Bacillariophycidae</taxon>
        <taxon>Bacillariales</taxon>
        <taxon>Bacillariaceae</taxon>
        <taxon>Cylindrotheca</taxon>
    </lineage>
</organism>
<sequence length="427" mass="47722">MKSKKSCRFAAVAQCICLLLSAQTAFASEVMGWSKSGEYQNVNNSNNSKNNDGFYFSESSPTGDALFMVGNSYVSTNNLTDIIKNMLDHSSFSSSASLGVNLPLITETFDKGGAKWRDLTFDPANFTATLHAHEYRWVVLQEQSETPGLYDSMYQSEFSDSKTSVKTLDNLIRHIGSAQGTTNTILFQTWGRLHHDDNPTPEIQALFDSFLHHQYRIAVGYREYQKFISTPERPVLIAPVGYAFQAIHDGMEAEGLDPEQEGGRFSNLYIEDGSHPSEQGSYLAASVLVGILTGQDPRQFDWDYPLVPQDIQKYLRDVAHATISNFCQTCNVTPNKMPYISPEEQAAMDARRRSSSFFTKFLHFVFWCGVIGGGGFLAMVKRERLRLAWRRQLVRNAWGRSSTVSSTGNSFGYAPLSQTVGADMELI</sequence>
<keyword evidence="4" id="KW-1185">Reference proteome</keyword>
<dbReference type="InterPro" id="IPR036514">
    <property type="entry name" value="SGNH_hydro_sf"/>
</dbReference>
<keyword evidence="1" id="KW-0472">Membrane</keyword>
<accession>A0AAD2G0U6</accession>
<feature type="transmembrane region" description="Helical" evidence="1">
    <location>
        <begin position="361"/>
        <end position="380"/>
    </location>
</feature>
<dbReference type="Gene3D" id="3.40.50.1110">
    <property type="entry name" value="SGNH hydrolase"/>
    <property type="match status" value="1"/>
</dbReference>
<evidence type="ECO:0000313" key="4">
    <source>
        <dbReference type="Proteomes" id="UP001295423"/>
    </source>
</evidence>
<dbReference type="EMBL" id="CAKOGP040001992">
    <property type="protein sequence ID" value="CAJ1959356.1"/>
    <property type="molecule type" value="Genomic_DNA"/>
</dbReference>
<name>A0AAD2G0U6_9STRA</name>
<keyword evidence="1" id="KW-0812">Transmembrane</keyword>
<dbReference type="Proteomes" id="UP001295423">
    <property type="component" value="Unassembled WGS sequence"/>
</dbReference>
<evidence type="ECO:0000313" key="3">
    <source>
        <dbReference type="EMBL" id="CAJ1959356.1"/>
    </source>
</evidence>